<dbReference type="SUPFAM" id="SSF54373">
    <property type="entry name" value="FAD-linked reductases, C-terminal domain"/>
    <property type="match status" value="1"/>
</dbReference>
<reference evidence="8 9" key="1">
    <citation type="submission" date="2017-10" db="EMBL/GenBank/DDBJ databases">
        <title>The draft genome sequence of Lewinella nigricans NBRC 102662.</title>
        <authorList>
            <person name="Wang K."/>
        </authorList>
    </citation>
    <scope>NUCLEOTIDE SEQUENCE [LARGE SCALE GENOMIC DNA]</scope>
    <source>
        <strain evidence="8 9">NBRC 102662</strain>
    </source>
</reference>
<keyword evidence="5" id="KW-0560">Oxidoreductase</keyword>
<keyword evidence="4" id="KW-0274">FAD</keyword>
<comment type="caution">
    <text evidence="8">The sequence shown here is derived from an EMBL/GenBank/DDBJ whole genome shotgun (WGS) entry which is preliminary data.</text>
</comment>
<feature type="domain" description="Glucose-methanol-choline oxidoreductase C-terminal" evidence="7">
    <location>
        <begin position="435"/>
        <end position="554"/>
    </location>
</feature>
<keyword evidence="3" id="KW-0285">Flavoprotein</keyword>
<evidence type="ECO:0000256" key="5">
    <source>
        <dbReference type="ARBA" id="ARBA00023002"/>
    </source>
</evidence>
<evidence type="ECO:0000256" key="1">
    <source>
        <dbReference type="ARBA" id="ARBA00001974"/>
    </source>
</evidence>
<sequence length="571" mass="63272">MQIMGSSKEYDAIIVGSGAGGGMAAKVLSEAGLNIAIVEAGPFFDPAAPEQQTQLKWPWESPRRGAGSTRAFGEFDAAYGGWEIDGEPYTRMPGTRFDWFRSRMLGGRTNHWGRISLRFGPTDFKHKDVDGLGENWPISYEDVKPYYDKVDKLIGVFGTKEGMANEPDGFFLPPPKPRLHELYYIKGARKANVPVIPARLSILTKRINEDRGVCFYCSQCNRGCSVYADFSAGTCLIFPAQKNGGQIDLYTESMVREVTTNDEGLATGISYVNKKDRKEYQLKGKVVVLAASACGSARILLNSRSAQHPNGLGNSSGVMGKHLHDSTGASRSAFVPALMDRETYNEDGVGGMHVYTPWWLDNRKLDFPRGYHMEIWGGLGMPSYGFGFNATDMNKLVGKEVGGYGSKLRDDVKRHYGAVMGISGRGECIAREDNYCEIDPNVVDEWGIPVLRFNYTWSDHERKQAKHMHDTFEEIFHAMGATPLGNKPSDPDNGLAAPGRIIHEVGTTRMGSNPRTSVTNEYEQLHDAKNVFVVDGGPFVSQADKNPTWTILALSWRTSDYIIDQLKKQNI</sequence>
<evidence type="ECO:0000313" key="8">
    <source>
        <dbReference type="EMBL" id="PHN05309.1"/>
    </source>
</evidence>
<dbReference type="GO" id="GO:0050660">
    <property type="term" value="F:flavin adenine dinucleotide binding"/>
    <property type="evidence" value="ECO:0007669"/>
    <property type="project" value="InterPro"/>
</dbReference>
<gene>
    <name evidence="8" type="ORF">CRP01_17485</name>
</gene>
<dbReference type="InterPro" id="IPR036188">
    <property type="entry name" value="FAD/NAD-bd_sf"/>
</dbReference>
<protein>
    <submittedName>
        <fullName evidence="8">GMC family oxidoreductase</fullName>
    </submittedName>
</protein>
<dbReference type="InterPro" id="IPR000172">
    <property type="entry name" value="GMC_OxRdtase_N"/>
</dbReference>
<dbReference type="AlphaFoldDB" id="A0A2D0NAW4"/>
<organism evidence="8 9">
    <name type="scientific">Flavilitoribacter nigricans (strain ATCC 23147 / DSM 23189 / NBRC 102662 / NCIMB 1420 / SS-2)</name>
    <name type="common">Lewinella nigricans</name>
    <dbReference type="NCBI Taxonomy" id="1122177"/>
    <lineage>
        <taxon>Bacteria</taxon>
        <taxon>Pseudomonadati</taxon>
        <taxon>Bacteroidota</taxon>
        <taxon>Saprospiria</taxon>
        <taxon>Saprospirales</taxon>
        <taxon>Lewinellaceae</taxon>
        <taxon>Flavilitoribacter</taxon>
    </lineage>
</organism>
<dbReference type="EMBL" id="PDUD01000022">
    <property type="protein sequence ID" value="PHN05309.1"/>
    <property type="molecule type" value="Genomic_DNA"/>
</dbReference>
<dbReference type="PANTHER" id="PTHR42784:SF1">
    <property type="entry name" value="PYRANOSE 2-OXIDASE"/>
    <property type="match status" value="1"/>
</dbReference>
<proteinExistence type="inferred from homology"/>
<evidence type="ECO:0000256" key="4">
    <source>
        <dbReference type="ARBA" id="ARBA00022827"/>
    </source>
</evidence>
<dbReference type="SUPFAM" id="SSF51905">
    <property type="entry name" value="FAD/NAD(P)-binding domain"/>
    <property type="match status" value="1"/>
</dbReference>
<dbReference type="RefSeq" id="WP_099151360.1">
    <property type="nucleotide sequence ID" value="NZ_PDUD01000022.1"/>
</dbReference>
<dbReference type="PANTHER" id="PTHR42784">
    <property type="entry name" value="PYRANOSE 2-OXIDASE"/>
    <property type="match status" value="1"/>
</dbReference>
<comment type="cofactor">
    <cofactor evidence="1">
        <name>FAD</name>
        <dbReference type="ChEBI" id="CHEBI:57692"/>
    </cofactor>
</comment>
<dbReference type="Proteomes" id="UP000223913">
    <property type="component" value="Unassembled WGS sequence"/>
</dbReference>
<dbReference type="Pfam" id="PF05199">
    <property type="entry name" value="GMC_oxred_C"/>
    <property type="match status" value="1"/>
</dbReference>
<dbReference type="Gene3D" id="3.50.50.60">
    <property type="entry name" value="FAD/NAD(P)-binding domain"/>
    <property type="match status" value="2"/>
</dbReference>
<keyword evidence="9" id="KW-1185">Reference proteome</keyword>
<feature type="domain" description="Glucose-methanol-choline oxidoreductase N-terminal" evidence="6">
    <location>
        <begin position="204"/>
        <end position="325"/>
    </location>
</feature>
<dbReference type="InterPro" id="IPR051473">
    <property type="entry name" value="P2Ox-like"/>
</dbReference>
<name>A0A2D0NAW4_FLAN2</name>
<evidence type="ECO:0000259" key="6">
    <source>
        <dbReference type="Pfam" id="PF00732"/>
    </source>
</evidence>
<accession>A0A2D0NAW4</accession>
<dbReference type="Pfam" id="PF00732">
    <property type="entry name" value="GMC_oxred_N"/>
    <property type="match status" value="1"/>
</dbReference>
<dbReference type="InterPro" id="IPR007867">
    <property type="entry name" value="GMC_OxRtase_C"/>
</dbReference>
<evidence type="ECO:0000256" key="2">
    <source>
        <dbReference type="ARBA" id="ARBA00010790"/>
    </source>
</evidence>
<evidence type="ECO:0000313" key="9">
    <source>
        <dbReference type="Proteomes" id="UP000223913"/>
    </source>
</evidence>
<evidence type="ECO:0000256" key="3">
    <source>
        <dbReference type="ARBA" id="ARBA00022630"/>
    </source>
</evidence>
<evidence type="ECO:0000259" key="7">
    <source>
        <dbReference type="Pfam" id="PF05199"/>
    </source>
</evidence>
<dbReference type="OrthoDB" id="9787779at2"/>
<comment type="similarity">
    <text evidence="2">Belongs to the GMC oxidoreductase family.</text>
</comment>
<dbReference type="GO" id="GO:0016614">
    <property type="term" value="F:oxidoreductase activity, acting on CH-OH group of donors"/>
    <property type="evidence" value="ECO:0007669"/>
    <property type="project" value="InterPro"/>
</dbReference>